<dbReference type="PRINTS" id="PR00300">
    <property type="entry name" value="CLPPROTEASEA"/>
</dbReference>
<dbReference type="InterPro" id="IPR041546">
    <property type="entry name" value="ClpA/ClpB_AAA_lid"/>
</dbReference>
<evidence type="ECO:0000256" key="4">
    <source>
        <dbReference type="ARBA" id="ARBA00022840"/>
    </source>
</evidence>
<feature type="region of interest" description="Disordered" evidence="6">
    <location>
        <begin position="778"/>
        <end position="807"/>
    </location>
</feature>
<evidence type="ECO:0000256" key="2">
    <source>
        <dbReference type="ARBA" id="ARBA00022737"/>
    </source>
</evidence>
<reference evidence="9" key="1">
    <citation type="submission" date="2023-11" db="EMBL/GenBank/DDBJ databases">
        <authorList>
            <person name="De Vega J J."/>
            <person name="De Vega J J."/>
        </authorList>
    </citation>
    <scope>NUCLEOTIDE SEQUENCE</scope>
</reference>
<dbReference type="PANTHER" id="PTHR11638:SF176">
    <property type="entry name" value="HEAT SHOCK PROTEIN 78, MITOCHONDRIAL"/>
    <property type="match status" value="1"/>
</dbReference>
<dbReference type="GO" id="GO:0005524">
    <property type="term" value="F:ATP binding"/>
    <property type="evidence" value="ECO:0007669"/>
    <property type="project" value="UniProtKB-KW"/>
</dbReference>
<dbReference type="CDD" id="cd19499">
    <property type="entry name" value="RecA-like_ClpB_Hsp104-like"/>
    <property type="match status" value="1"/>
</dbReference>
<feature type="region of interest" description="Disordered" evidence="6">
    <location>
        <begin position="424"/>
        <end position="447"/>
    </location>
</feature>
<dbReference type="CDD" id="cd00009">
    <property type="entry name" value="AAA"/>
    <property type="match status" value="1"/>
</dbReference>
<dbReference type="SUPFAM" id="SSF52540">
    <property type="entry name" value="P-loop containing nucleoside triphosphate hydrolases"/>
    <property type="match status" value="2"/>
</dbReference>
<comment type="similarity">
    <text evidence="1">Belongs to the ClpA/ClpB family.</text>
</comment>
<dbReference type="Pfam" id="PF17871">
    <property type="entry name" value="AAA_lid_9"/>
    <property type="match status" value="1"/>
</dbReference>
<feature type="domain" description="Clp ATPase C-terminal" evidence="8">
    <location>
        <begin position="690"/>
        <end position="781"/>
    </location>
</feature>
<evidence type="ECO:0000259" key="7">
    <source>
        <dbReference type="SMART" id="SM00382"/>
    </source>
</evidence>
<dbReference type="Gene3D" id="3.40.50.300">
    <property type="entry name" value="P-loop containing nucleotide triphosphate hydrolases"/>
    <property type="match status" value="3"/>
</dbReference>
<dbReference type="GO" id="GO:0043335">
    <property type="term" value="P:protein unfolding"/>
    <property type="evidence" value="ECO:0007669"/>
    <property type="project" value="TreeGrafter"/>
</dbReference>
<dbReference type="InterPro" id="IPR003959">
    <property type="entry name" value="ATPase_AAA_core"/>
</dbReference>
<accession>A0AAD2Q748</accession>
<evidence type="ECO:0000256" key="3">
    <source>
        <dbReference type="ARBA" id="ARBA00022741"/>
    </source>
</evidence>
<evidence type="ECO:0000313" key="9">
    <source>
        <dbReference type="EMBL" id="CAK5283436.1"/>
    </source>
</evidence>
<dbReference type="InterPro" id="IPR027417">
    <property type="entry name" value="P-loop_NTPase"/>
</dbReference>
<dbReference type="GO" id="GO:0016887">
    <property type="term" value="F:ATP hydrolysis activity"/>
    <property type="evidence" value="ECO:0007669"/>
    <property type="project" value="InterPro"/>
</dbReference>
<dbReference type="PANTHER" id="PTHR11638">
    <property type="entry name" value="ATP-DEPENDENT CLP PROTEASE"/>
    <property type="match status" value="1"/>
</dbReference>
<protein>
    <recommendedName>
        <fullName evidence="11">P-loop containing nucleoside triphosphate hydrolase protein</fullName>
    </recommendedName>
</protein>
<evidence type="ECO:0000259" key="8">
    <source>
        <dbReference type="SMART" id="SM01086"/>
    </source>
</evidence>
<proteinExistence type="inferred from homology"/>
<keyword evidence="10" id="KW-1185">Reference proteome</keyword>
<evidence type="ECO:0000256" key="1">
    <source>
        <dbReference type="ARBA" id="ARBA00008675"/>
    </source>
</evidence>
<keyword evidence="4" id="KW-0067">ATP-binding</keyword>
<evidence type="ECO:0000256" key="6">
    <source>
        <dbReference type="SAM" id="MobiDB-lite"/>
    </source>
</evidence>
<dbReference type="SMART" id="SM01086">
    <property type="entry name" value="ClpB_D2-small"/>
    <property type="match status" value="1"/>
</dbReference>
<dbReference type="EMBL" id="CAVNYO010000466">
    <property type="protein sequence ID" value="CAK5283436.1"/>
    <property type="molecule type" value="Genomic_DNA"/>
</dbReference>
<organism evidence="9 10">
    <name type="scientific">Mycena citricolor</name>
    <dbReference type="NCBI Taxonomy" id="2018698"/>
    <lineage>
        <taxon>Eukaryota</taxon>
        <taxon>Fungi</taxon>
        <taxon>Dikarya</taxon>
        <taxon>Basidiomycota</taxon>
        <taxon>Agaricomycotina</taxon>
        <taxon>Agaricomycetes</taxon>
        <taxon>Agaricomycetidae</taxon>
        <taxon>Agaricales</taxon>
        <taxon>Marasmiineae</taxon>
        <taxon>Mycenaceae</taxon>
        <taxon>Mycena</taxon>
    </lineage>
</organism>
<evidence type="ECO:0000256" key="5">
    <source>
        <dbReference type="ARBA" id="ARBA00023186"/>
    </source>
</evidence>
<dbReference type="SMART" id="SM00382">
    <property type="entry name" value="AAA"/>
    <property type="match status" value="2"/>
</dbReference>
<dbReference type="FunFam" id="3.40.50.300:FF:000025">
    <property type="entry name" value="ATP-dependent Clp protease subunit"/>
    <property type="match status" value="1"/>
</dbReference>
<keyword evidence="5" id="KW-0143">Chaperone</keyword>
<name>A0AAD2Q748_9AGAR</name>
<dbReference type="InterPro" id="IPR050130">
    <property type="entry name" value="ClpA_ClpB"/>
</dbReference>
<dbReference type="InterPro" id="IPR003593">
    <property type="entry name" value="AAA+_ATPase"/>
</dbReference>
<dbReference type="FunFam" id="3.40.50.300:FF:000120">
    <property type="entry name" value="ATP-dependent chaperone ClpB"/>
    <property type="match status" value="1"/>
</dbReference>
<dbReference type="Proteomes" id="UP001295794">
    <property type="component" value="Unassembled WGS sequence"/>
</dbReference>
<dbReference type="InterPro" id="IPR001270">
    <property type="entry name" value="ClpA/B"/>
</dbReference>
<dbReference type="Pfam" id="PF10431">
    <property type="entry name" value="ClpB_D2-small"/>
    <property type="match status" value="1"/>
</dbReference>
<dbReference type="AlphaFoldDB" id="A0AAD2Q748"/>
<dbReference type="GO" id="GO:0042026">
    <property type="term" value="P:protein refolding"/>
    <property type="evidence" value="ECO:0007669"/>
    <property type="project" value="TreeGrafter"/>
</dbReference>
<dbReference type="Gene3D" id="1.10.8.60">
    <property type="match status" value="1"/>
</dbReference>
<feature type="domain" description="AAA+ ATPase" evidence="7">
    <location>
        <begin position="117"/>
        <end position="262"/>
    </location>
</feature>
<keyword evidence="3" id="KW-0547">Nucleotide-binding</keyword>
<feature type="compositionally biased region" description="Basic and acidic residues" evidence="6">
    <location>
        <begin position="795"/>
        <end position="807"/>
    </location>
</feature>
<dbReference type="GO" id="GO:0034605">
    <property type="term" value="P:cellular response to heat"/>
    <property type="evidence" value="ECO:0007669"/>
    <property type="project" value="TreeGrafter"/>
</dbReference>
<dbReference type="InterPro" id="IPR019489">
    <property type="entry name" value="Clp_ATPase_C"/>
</dbReference>
<feature type="domain" description="AAA+ ATPase" evidence="7">
    <location>
        <begin position="516"/>
        <end position="691"/>
    </location>
</feature>
<comment type="caution">
    <text evidence="9">The sequence shown here is derived from an EMBL/GenBank/DDBJ whole genome shotgun (WGS) entry which is preliminary data.</text>
</comment>
<sequence>MSRVLFQSSRLRARVFSRVGLPTPALRAVRPVPQPVLRGLPSAYASISRRNYSQGPVGGGGGSNPFSFKMGPQHAKGDALKEYSVDLTELARDGKLDPTIGRDEEIRRTIQILSRRTKSNPVLIGPPGVGKTAILEGLASRIVSKEVPESLHNKRVLSIDLSGIMAGSGIRGQFEEKFRNLLSDIEAEEGNVICFIDEVHTLFNLGKTEGSIDGGQMIKPALARGLQLVGATTPDEYRKTIGKDAALERRFQPVQIEEPTVESTISILRGLKPRYEVHHGVEISDAALVTAAVYGARYVSERFLPDKAIDLVDEAASSLRLAQESKPDELETLERAIMTLQIELESLKKESDVFSVERRSAVEEEIKTKRQSAAEVERIWQAERARLNRTKELKREIEQAKHQLDVAQRLGDYEKASRLRFSSIPELERQLPPEESEAKEEGSSMLHERVTSNDIARVVARATGIPVQNLMKGERDKLVNMEDALRGRVVGQDDAVTAISDAVRISRAGLQAPNRPVASFLLLGPTGVGKTELCKTLAGFLFNDEKRGLININMSEFHDRHTISRLIGAAPGYVGFEEGGQLTEAVRRKPYAVILLDELEKAHKDVAMVLLQILDEGSLTDSQGRKVDFKNTIICLTSNLGSNVLSNPEACDADGVVTPAAKQEVLDITSEYFPPELLNRLDTMLVFNKLSRESILQIVGLRLKDVADRLASRRITVDVDDAAKLWLAEHGYSNVYGARAIARVVRTDVLFPLAQRLLRGTVREGDTVEIRVSDDGSSLVVGENHAPDPSAASSELHDNLNRQEEEV</sequence>
<evidence type="ECO:0008006" key="11">
    <source>
        <dbReference type="Google" id="ProtNLM"/>
    </source>
</evidence>
<keyword evidence="2" id="KW-0677">Repeat</keyword>
<evidence type="ECO:0000313" key="10">
    <source>
        <dbReference type="Proteomes" id="UP001295794"/>
    </source>
</evidence>
<gene>
    <name evidence="9" type="ORF">MYCIT1_LOCUS35956</name>
</gene>
<dbReference type="Pfam" id="PF07724">
    <property type="entry name" value="AAA_2"/>
    <property type="match status" value="1"/>
</dbReference>
<dbReference type="GO" id="GO:0005759">
    <property type="term" value="C:mitochondrial matrix"/>
    <property type="evidence" value="ECO:0007669"/>
    <property type="project" value="TreeGrafter"/>
</dbReference>
<dbReference type="Pfam" id="PF00004">
    <property type="entry name" value="AAA"/>
    <property type="match status" value="1"/>
</dbReference>